<reference evidence="2" key="1">
    <citation type="submission" date="2018-05" db="EMBL/GenBank/DDBJ databases">
        <authorList>
            <person name="Lanie J.A."/>
            <person name="Ng W.-L."/>
            <person name="Kazmierczak K.M."/>
            <person name="Andrzejewski T.M."/>
            <person name="Davidsen T.M."/>
            <person name="Wayne K.J."/>
            <person name="Tettelin H."/>
            <person name="Glass J.I."/>
            <person name="Rusch D."/>
            <person name="Podicherti R."/>
            <person name="Tsui H.-C.T."/>
            <person name="Winkler M.E."/>
        </authorList>
    </citation>
    <scope>NUCLEOTIDE SEQUENCE</scope>
</reference>
<organism evidence="2">
    <name type="scientific">marine metagenome</name>
    <dbReference type="NCBI Taxonomy" id="408172"/>
    <lineage>
        <taxon>unclassified sequences</taxon>
        <taxon>metagenomes</taxon>
        <taxon>ecological metagenomes</taxon>
    </lineage>
</organism>
<dbReference type="AlphaFoldDB" id="A0A381ZXK6"/>
<dbReference type="EMBL" id="UINC01023071">
    <property type="protein sequence ID" value="SVA93996.1"/>
    <property type="molecule type" value="Genomic_DNA"/>
</dbReference>
<evidence type="ECO:0000256" key="1">
    <source>
        <dbReference type="SAM" id="Phobius"/>
    </source>
</evidence>
<protein>
    <submittedName>
        <fullName evidence="2">Uncharacterized protein</fullName>
    </submittedName>
</protein>
<keyword evidence="1" id="KW-0472">Membrane</keyword>
<keyword evidence="1" id="KW-0812">Transmembrane</keyword>
<keyword evidence="1" id="KW-1133">Transmembrane helix</keyword>
<evidence type="ECO:0000313" key="2">
    <source>
        <dbReference type="EMBL" id="SVA93996.1"/>
    </source>
</evidence>
<gene>
    <name evidence="2" type="ORF">METZ01_LOCUS146850</name>
</gene>
<name>A0A381ZXK6_9ZZZZ</name>
<proteinExistence type="predicted"/>
<feature type="transmembrane region" description="Helical" evidence="1">
    <location>
        <begin position="59"/>
        <end position="77"/>
    </location>
</feature>
<sequence>MLVGVGAVVGAGVAGIAVQANAISATSASDMAVSNCMAVVYTIKAWSKLRPMMTSKNIFLFLAVVALVLVAICTATQPS</sequence>
<accession>A0A381ZXK6</accession>